<dbReference type="RefSeq" id="XP_067821074.1">
    <property type="nucleotide sequence ID" value="XM_067965156.1"/>
</dbReference>
<gene>
    <name evidence="1" type="ORF">CCR75_007092</name>
</gene>
<sequence length="73" mass="8228">MKVQFGMNNTKNDPLHLVDKSELNVPPIIGFVEESGITQHFTIMSKCENLANRACLEQLSLAEMAFCERIPPH</sequence>
<dbReference type="GeneID" id="94350827"/>
<evidence type="ECO:0000313" key="2">
    <source>
        <dbReference type="Proteomes" id="UP000294530"/>
    </source>
</evidence>
<keyword evidence="2" id="KW-1185">Reference proteome</keyword>
<evidence type="ECO:0000313" key="1">
    <source>
        <dbReference type="EMBL" id="TDH71575.1"/>
    </source>
</evidence>
<dbReference type="Proteomes" id="UP000294530">
    <property type="component" value="Unassembled WGS sequence"/>
</dbReference>
<dbReference type="KEGG" id="blac:94350827"/>
<dbReference type="AlphaFoldDB" id="A0A976FS01"/>
<comment type="caution">
    <text evidence="1">The sequence shown here is derived from an EMBL/GenBank/DDBJ whole genome shotgun (WGS) entry which is preliminary data.</text>
</comment>
<proteinExistence type="predicted"/>
<dbReference type="EMBL" id="SHOA02000015">
    <property type="protein sequence ID" value="TDH71575.1"/>
    <property type="molecule type" value="Genomic_DNA"/>
</dbReference>
<protein>
    <submittedName>
        <fullName evidence="1">Uncharacterized protein</fullName>
    </submittedName>
</protein>
<accession>A0A976FS01</accession>
<name>A0A976FS01_BRELC</name>
<reference evidence="1 2" key="1">
    <citation type="journal article" date="2021" name="Genome Biol.">
        <title>AFLAP: assembly-free linkage analysis pipeline using k-mers from genome sequencing data.</title>
        <authorList>
            <person name="Fletcher K."/>
            <person name="Zhang L."/>
            <person name="Gil J."/>
            <person name="Han R."/>
            <person name="Cavanaugh K."/>
            <person name="Michelmore R."/>
        </authorList>
    </citation>
    <scope>NUCLEOTIDE SEQUENCE [LARGE SCALE GENOMIC DNA]</scope>
    <source>
        <strain evidence="1 2">SF5</strain>
    </source>
</reference>
<organism evidence="1 2">
    <name type="scientific">Bremia lactucae</name>
    <name type="common">Lettuce downy mildew</name>
    <dbReference type="NCBI Taxonomy" id="4779"/>
    <lineage>
        <taxon>Eukaryota</taxon>
        <taxon>Sar</taxon>
        <taxon>Stramenopiles</taxon>
        <taxon>Oomycota</taxon>
        <taxon>Peronosporomycetes</taxon>
        <taxon>Peronosporales</taxon>
        <taxon>Peronosporaceae</taxon>
        <taxon>Bremia</taxon>
    </lineage>
</organism>